<evidence type="ECO:0000259" key="2">
    <source>
        <dbReference type="Pfam" id="PF00857"/>
    </source>
</evidence>
<dbReference type="RefSeq" id="WP_346124984.1">
    <property type="nucleotide sequence ID" value="NZ_BAAAXC010000015.1"/>
</dbReference>
<dbReference type="InterPro" id="IPR036380">
    <property type="entry name" value="Isochorismatase-like_sf"/>
</dbReference>
<evidence type="ECO:0000256" key="1">
    <source>
        <dbReference type="ARBA" id="ARBA00022801"/>
    </source>
</evidence>
<dbReference type="Gene3D" id="3.40.50.850">
    <property type="entry name" value="Isochorismatase-like"/>
    <property type="match status" value="1"/>
</dbReference>
<accession>A0ABV5Q411</accession>
<evidence type="ECO:0000313" key="4">
    <source>
        <dbReference type="Proteomes" id="UP001589646"/>
    </source>
</evidence>
<dbReference type="PANTHER" id="PTHR43540">
    <property type="entry name" value="PEROXYUREIDOACRYLATE/UREIDOACRYLATE AMIDOHYDROLASE-RELATED"/>
    <property type="match status" value="1"/>
</dbReference>
<dbReference type="SUPFAM" id="SSF52499">
    <property type="entry name" value="Isochorismatase-like hydrolases"/>
    <property type="match status" value="1"/>
</dbReference>
<keyword evidence="1" id="KW-0378">Hydrolase</keyword>
<feature type="domain" description="Isochorismatase-like" evidence="2">
    <location>
        <begin position="4"/>
        <end position="143"/>
    </location>
</feature>
<organism evidence="3 4">
    <name type="scientific">Nonomuraea roseola</name>
    <dbReference type="NCBI Taxonomy" id="46179"/>
    <lineage>
        <taxon>Bacteria</taxon>
        <taxon>Bacillati</taxon>
        <taxon>Actinomycetota</taxon>
        <taxon>Actinomycetes</taxon>
        <taxon>Streptosporangiales</taxon>
        <taxon>Streptosporangiaceae</taxon>
        <taxon>Nonomuraea</taxon>
    </lineage>
</organism>
<proteinExistence type="predicted"/>
<dbReference type="Proteomes" id="UP001589646">
    <property type="component" value="Unassembled WGS sequence"/>
</dbReference>
<dbReference type="InterPro" id="IPR000868">
    <property type="entry name" value="Isochorismatase-like_dom"/>
</dbReference>
<dbReference type="EMBL" id="JBHMCE010000008">
    <property type="protein sequence ID" value="MFB9530225.1"/>
    <property type="molecule type" value="Genomic_DNA"/>
</dbReference>
<keyword evidence="4" id="KW-1185">Reference proteome</keyword>
<dbReference type="Pfam" id="PF00857">
    <property type="entry name" value="Isochorismatase"/>
    <property type="match status" value="1"/>
</dbReference>
<dbReference type="PANTHER" id="PTHR43540:SF6">
    <property type="entry name" value="ISOCHORISMATASE-LIKE DOMAIN-CONTAINING PROTEIN"/>
    <property type="match status" value="1"/>
</dbReference>
<protein>
    <submittedName>
        <fullName evidence="3">Isochorismatase family protein</fullName>
    </submittedName>
</protein>
<gene>
    <name evidence="3" type="ORF">ACFFRN_26795</name>
</gene>
<dbReference type="InterPro" id="IPR050272">
    <property type="entry name" value="Isochorismatase-like_hydrls"/>
</dbReference>
<sequence length="194" mass="21305">MTRALIVIDVQNSFLELPDWRHTSQPDIVSQVNRLAAAARNAGDAVVWVLGSRPGSGSVFDPARGFVRLMDGIQPLDGEPILTKTAHNAFTTTNLHQYLTQRAVTKLTICGIRTEQCCETTTRLASDLGFEVDFAIDATATTPIPHRNAPDDLPFSELLQDPRTLGVDEIIARTEYALSGRFATIKTVDELTRN</sequence>
<evidence type="ECO:0000313" key="3">
    <source>
        <dbReference type="EMBL" id="MFB9530225.1"/>
    </source>
</evidence>
<reference evidence="3 4" key="1">
    <citation type="submission" date="2024-09" db="EMBL/GenBank/DDBJ databases">
        <authorList>
            <person name="Sun Q."/>
            <person name="Mori K."/>
        </authorList>
    </citation>
    <scope>NUCLEOTIDE SEQUENCE [LARGE SCALE GENOMIC DNA]</scope>
    <source>
        <strain evidence="3 4">JCM 3323</strain>
    </source>
</reference>
<name>A0ABV5Q411_9ACTN</name>
<comment type="caution">
    <text evidence="3">The sequence shown here is derived from an EMBL/GenBank/DDBJ whole genome shotgun (WGS) entry which is preliminary data.</text>
</comment>